<accession>A0A8J6NFJ8</accession>
<feature type="domain" description="FlgO" evidence="2">
    <location>
        <begin position="45"/>
        <end position="173"/>
    </location>
</feature>
<dbReference type="AlphaFoldDB" id="A0A8J6NFJ8"/>
<sequence length="196" mass="21027">MKRILAGCMALCLLAGGLFISGCAGTGAKNDFTAIAPDFFVFGDTLADQLVANKRSSATREERLILTTFVSLDDLYHTSGFGRALTESLSTALFQKGFRVAEIRKAPGLYVKAGGGELTLTRDISLIAQQQEVQAIIAGTYSLTPTTVVINAKMLAAESEEVLSVARLEIERSSNINYLLSERKGLVVGPLSAYER</sequence>
<dbReference type="InterPro" id="IPR041215">
    <property type="entry name" value="FlgO_dom"/>
</dbReference>
<reference evidence="3 4" key="1">
    <citation type="submission" date="2020-08" db="EMBL/GenBank/DDBJ databases">
        <title>Bridging the membrane lipid divide: bacteria of the FCB group superphylum have the potential to synthesize archaeal ether lipids.</title>
        <authorList>
            <person name="Villanueva L."/>
            <person name="Von Meijenfeldt F.A.B."/>
            <person name="Westbye A.B."/>
            <person name="Yadav S."/>
            <person name="Hopmans E.C."/>
            <person name="Dutilh B.E."/>
            <person name="Sinninghe Damste J.S."/>
        </authorList>
    </citation>
    <scope>NUCLEOTIDE SEQUENCE [LARGE SCALE GENOMIC DNA]</scope>
    <source>
        <strain evidence="3">NIOZ-UU47</strain>
    </source>
</reference>
<evidence type="ECO:0000313" key="3">
    <source>
        <dbReference type="EMBL" id="MBC8318385.1"/>
    </source>
</evidence>
<dbReference type="Proteomes" id="UP000614424">
    <property type="component" value="Unassembled WGS sequence"/>
</dbReference>
<name>A0A8J6NFJ8_9BACT</name>
<gene>
    <name evidence="3" type="ORF">H8E41_10810</name>
</gene>
<feature type="chain" id="PRO_5035228042" description="FlgO domain-containing protein" evidence="1">
    <location>
        <begin position="25"/>
        <end position="196"/>
    </location>
</feature>
<keyword evidence="1" id="KW-0732">Signal</keyword>
<evidence type="ECO:0000259" key="2">
    <source>
        <dbReference type="Pfam" id="PF17680"/>
    </source>
</evidence>
<comment type="caution">
    <text evidence="3">The sequence shown here is derived from an EMBL/GenBank/DDBJ whole genome shotgun (WGS) entry which is preliminary data.</text>
</comment>
<dbReference type="EMBL" id="JACNJZ010000155">
    <property type="protein sequence ID" value="MBC8318385.1"/>
    <property type="molecule type" value="Genomic_DNA"/>
</dbReference>
<evidence type="ECO:0000256" key="1">
    <source>
        <dbReference type="SAM" id="SignalP"/>
    </source>
</evidence>
<dbReference type="Pfam" id="PF17680">
    <property type="entry name" value="FlgO"/>
    <property type="match status" value="1"/>
</dbReference>
<protein>
    <recommendedName>
        <fullName evidence="2">FlgO domain-containing protein</fullName>
    </recommendedName>
</protein>
<organism evidence="3 4">
    <name type="scientific">Candidatus Desulfobia pelagia</name>
    <dbReference type="NCBI Taxonomy" id="2841692"/>
    <lineage>
        <taxon>Bacteria</taxon>
        <taxon>Pseudomonadati</taxon>
        <taxon>Thermodesulfobacteriota</taxon>
        <taxon>Desulfobulbia</taxon>
        <taxon>Desulfobulbales</taxon>
        <taxon>Desulfobulbaceae</taxon>
        <taxon>Candidatus Desulfobia</taxon>
    </lineage>
</organism>
<evidence type="ECO:0000313" key="4">
    <source>
        <dbReference type="Proteomes" id="UP000614424"/>
    </source>
</evidence>
<proteinExistence type="predicted"/>
<feature type="signal peptide" evidence="1">
    <location>
        <begin position="1"/>
        <end position="24"/>
    </location>
</feature>
<dbReference type="PROSITE" id="PS51257">
    <property type="entry name" value="PROKAR_LIPOPROTEIN"/>
    <property type="match status" value="1"/>
</dbReference>